<keyword evidence="3" id="KW-1185">Reference proteome</keyword>
<organism evidence="2 3">
    <name type="scientific">Pseudonocardia sulfidoxydans NBRC 16205</name>
    <dbReference type="NCBI Taxonomy" id="1223511"/>
    <lineage>
        <taxon>Bacteria</taxon>
        <taxon>Bacillati</taxon>
        <taxon>Actinomycetota</taxon>
        <taxon>Actinomycetes</taxon>
        <taxon>Pseudonocardiales</taxon>
        <taxon>Pseudonocardiaceae</taxon>
        <taxon>Pseudonocardia</taxon>
    </lineage>
</organism>
<evidence type="ECO:0000259" key="1">
    <source>
        <dbReference type="Pfam" id="PF12728"/>
    </source>
</evidence>
<dbReference type="InterPro" id="IPR041657">
    <property type="entry name" value="HTH_17"/>
</dbReference>
<sequence length="93" mass="10013">MSQVHPMVQPVGPQSISESGPRFYSVGQVARMLGMSAMTLYRAINAGDFPAIRIRGRLIVPARAVDEMVETAISTQSVVDAAGWAPEKNAGRR</sequence>
<evidence type="ECO:0000313" key="3">
    <source>
        <dbReference type="Proteomes" id="UP000321685"/>
    </source>
</evidence>
<dbReference type="EMBL" id="BJVJ01000155">
    <property type="protein sequence ID" value="GEL27128.1"/>
    <property type="molecule type" value="Genomic_DNA"/>
</dbReference>
<protein>
    <recommendedName>
        <fullName evidence="1">Helix-turn-helix domain-containing protein</fullName>
    </recommendedName>
</protein>
<comment type="caution">
    <text evidence="2">The sequence shown here is derived from an EMBL/GenBank/DDBJ whole genome shotgun (WGS) entry which is preliminary data.</text>
</comment>
<dbReference type="Pfam" id="PF12728">
    <property type="entry name" value="HTH_17"/>
    <property type="match status" value="1"/>
</dbReference>
<dbReference type="Proteomes" id="UP000321685">
    <property type="component" value="Unassembled WGS sequence"/>
</dbReference>
<dbReference type="InterPro" id="IPR009061">
    <property type="entry name" value="DNA-bd_dom_put_sf"/>
</dbReference>
<proteinExistence type="predicted"/>
<evidence type="ECO:0000313" key="2">
    <source>
        <dbReference type="EMBL" id="GEL27128.1"/>
    </source>
</evidence>
<reference evidence="2 3" key="1">
    <citation type="submission" date="2019-07" db="EMBL/GenBank/DDBJ databases">
        <title>Whole genome shotgun sequence of Pseudonocardia sulfidoxydans NBRC 16205.</title>
        <authorList>
            <person name="Hosoyama A."/>
            <person name="Uohara A."/>
            <person name="Ohji S."/>
            <person name="Ichikawa N."/>
        </authorList>
    </citation>
    <scope>NUCLEOTIDE SEQUENCE [LARGE SCALE GENOMIC DNA]</scope>
    <source>
        <strain evidence="2 3">NBRC 16205</strain>
    </source>
</reference>
<dbReference type="AlphaFoldDB" id="A0A511DVJ4"/>
<dbReference type="SUPFAM" id="SSF46955">
    <property type="entry name" value="Putative DNA-binding domain"/>
    <property type="match status" value="1"/>
</dbReference>
<feature type="domain" description="Helix-turn-helix" evidence="1">
    <location>
        <begin position="23"/>
        <end position="70"/>
    </location>
</feature>
<dbReference type="NCBIfam" id="TIGR01764">
    <property type="entry name" value="excise"/>
    <property type="match status" value="1"/>
</dbReference>
<dbReference type="InterPro" id="IPR010093">
    <property type="entry name" value="SinI_DNA-bd"/>
</dbReference>
<name>A0A511DVJ4_9PSEU</name>
<dbReference type="GO" id="GO:0003677">
    <property type="term" value="F:DNA binding"/>
    <property type="evidence" value="ECO:0007669"/>
    <property type="project" value="InterPro"/>
</dbReference>
<accession>A0A511DVJ4</accession>
<gene>
    <name evidence="2" type="ORF">PSU4_60820</name>
</gene>